<evidence type="ECO:0000256" key="2">
    <source>
        <dbReference type="ARBA" id="ARBA00023125"/>
    </source>
</evidence>
<evidence type="ECO:0000256" key="3">
    <source>
        <dbReference type="ARBA" id="ARBA00023163"/>
    </source>
</evidence>
<dbReference type="AlphaFoldDB" id="A0AAV2CDD9"/>
<gene>
    <name evidence="6" type="ORF">LTRI10_LOCUS1902</name>
</gene>
<evidence type="ECO:0000256" key="1">
    <source>
        <dbReference type="ARBA" id="ARBA00023015"/>
    </source>
</evidence>
<dbReference type="GO" id="GO:0006355">
    <property type="term" value="P:regulation of DNA-templated transcription"/>
    <property type="evidence" value="ECO:0007669"/>
    <property type="project" value="InterPro"/>
</dbReference>
<protein>
    <recommendedName>
        <fullName evidence="5">NAC domain-containing protein</fullName>
    </recommendedName>
</protein>
<dbReference type="Proteomes" id="UP001497516">
    <property type="component" value="Chromosome 1"/>
</dbReference>
<organism evidence="6 7">
    <name type="scientific">Linum trigynum</name>
    <dbReference type="NCBI Taxonomy" id="586398"/>
    <lineage>
        <taxon>Eukaryota</taxon>
        <taxon>Viridiplantae</taxon>
        <taxon>Streptophyta</taxon>
        <taxon>Embryophyta</taxon>
        <taxon>Tracheophyta</taxon>
        <taxon>Spermatophyta</taxon>
        <taxon>Magnoliopsida</taxon>
        <taxon>eudicotyledons</taxon>
        <taxon>Gunneridae</taxon>
        <taxon>Pentapetalae</taxon>
        <taxon>rosids</taxon>
        <taxon>fabids</taxon>
        <taxon>Malpighiales</taxon>
        <taxon>Linaceae</taxon>
        <taxon>Linum</taxon>
    </lineage>
</organism>
<dbReference type="SUPFAM" id="SSF101941">
    <property type="entry name" value="NAC domain"/>
    <property type="match status" value="1"/>
</dbReference>
<keyword evidence="2" id="KW-0238">DNA-binding</keyword>
<dbReference type="InterPro" id="IPR036093">
    <property type="entry name" value="NAC_dom_sf"/>
</dbReference>
<evidence type="ECO:0000256" key="4">
    <source>
        <dbReference type="ARBA" id="ARBA00023242"/>
    </source>
</evidence>
<keyword evidence="1" id="KW-0805">Transcription regulation</keyword>
<dbReference type="InterPro" id="IPR003441">
    <property type="entry name" value="NAC-dom"/>
</dbReference>
<reference evidence="6 7" key="1">
    <citation type="submission" date="2024-04" db="EMBL/GenBank/DDBJ databases">
        <authorList>
            <person name="Fracassetti M."/>
        </authorList>
    </citation>
    <scope>NUCLEOTIDE SEQUENCE [LARGE SCALE GENOMIC DNA]</scope>
</reference>
<keyword evidence="3" id="KW-0804">Transcription</keyword>
<evidence type="ECO:0000259" key="5">
    <source>
        <dbReference type="PROSITE" id="PS51005"/>
    </source>
</evidence>
<name>A0AAV2CDD9_9ROSI</name>
<proteinExistence type="predicted"/>
<dbReference type="Gene3D" id="2.170.150.80">
    <property type="entry name" value="NAC domain"/>
    <property type="match status" value="1"/>
</dbReference>
<keyword evidence="4" id="KW-0539">Nucleus</keyword>
<dbReference type="EMBL" id="OZ034813">
    <property type="protein sequence ID" value="CAL1354047.1"/>
    <property type="molecule type" value="Genomic_DNA"/>
</dbReference>
<accession>A0AAV2CDD9</accession>
<feature type="domain" description="NAC" evidence="5">
    <location>
        <begin position="1"/>
        <end position="98"/>
    </location>
</feature>
<evidence type="ECO:0000313" key="6">
    <source>
        <dbReference type="EMBL" id="CAL1354047.1"/>
    </source>
</evidence>
<keyword evidence="7" id="KW-1185">Reference proteome</keyword>
<sequence>MFDKTVVGHWFCAFARLKLRGPTRFHRGVGRGSWAMKSTHKAGDGQGSIMKRFFIYEERPDVASPAEGGDDDGHWSMQEFSLAGAKDNDYVICRVKKRPKH</sequence>
<dbReference type="PROSITE" id="PS51005">
    <property type="entry name" value="NAC"/>
    <property type="match status" value="1"/>
</dbReference>
<dbReference type="GO" id="GO:0003677">
    <property type="term" value="F:DNA binding"/>
    <property type="evidence" value="ECO:0007669"/>
    <property type="project" value="UniProtKB-KW"/>
</dbReference>
<evidence type="ECO:0000313" key="7">
    <source>
        <dbReference type="Proteomes" id="UP001497516"/>
    </source>
</evidence>